<evidence type="ECO:0000313" key="1">
    <source>
        <dbReference type="EMBL" id="KAA5536812.1"/>
    </source>
</evidence>
<proteinExistence type="predicted"/>
<organism evidence="1 2">
    <name type="scientific">Taibaiella lutea</name>
    <dbReference type="NCBI Taxonomy" id="2608001"/>
    <lineage>
        <taxon>Bacteria</taxon>
        <taxon>Pseudomonadati</taxon>
        <taxon>Bacteroidota</taxon>
        <taxon>Chitinophagia</taxon>
        <taxon>Chitinophagales</taxon>
        <taxon>Chitinophagaceae</taxon>
        <taxon>Taibaiella</taxon>
    </lineage>
</organism>
<protein>
    <submittedName>
        <fullName evidence="1">Uncharacterized protein</fullName>
    </submittedName>
</protein>
<reference evidence="1 2" key="1">
    <citation type="submission" date="2019-09" db="EMBL/GenBank/DDBJ databases">
        <title>Genome sequence and assembly of Taibaiella sp.</title>
        <authorList>
            <person name="Chhetri G."/>
        </authorList>
    </citation>
    <scope>NUCLEOTIDE SEQUENCE [LARGE SCALE GENOMIC DNA]</scope>
    <source>
        <strain evidence="1 2">KVB11</strain>
    </source>
</reference>
<dbReference type="EMBL" id="VWSH01000001">
    <property type="protein sequence ID" value="KAA5536812.1"/>
    <property type="molecule type" value="Genomic_DNA"/>
</dbReference>
<dbReference type="AlphaFoldDB" id="A0A5M6CS77"/>
<evidence type="ECO:0000313" key="2">
    <source>
        <dbReference type="Proteomes" id="UP000323632"/>
    </source>
</evidence>
<accession>A0A5M6CS77</accession>
<name>A0A5M6CS77_9BACT</name>
<sequence length="157" mass="18137">MKYLAFILIVFLSCNNIKGQENCYNGIIKFEYAGTNSDKPIRSIFITANNKLKAENTDKVDMIYVSNKTYKIVDLFVKSKQTTIKKTLTLTERESLGLLISIEEDNKNKKYSLLNRGDAVMYLNELKKKLLIENSLNKQQVNAIIQSINVFTKRINW</sequence>
<dbReference type="Proteomes" id="UP000323632">
    <property type="component" value="Unassembled WGS sequence"/>
</dbReference>
<gene>
    <name evidence="1" type="ORF">F0919_03840</name>
</gene>
<keyword evidence="2" id="KW-1185">Reference proteome</keyword>
<dbReference type="RefSeq" id="WP_150031389.1">
    <property type="nucleotide sequence ID" value="NZ_VWSH01000001.1"/>
</dbReference>
<comment type="caution">
    <text evidence="1">The sequence shown here is derived from an EMBL/GenBank/DDBJ whole genome shotgun (WGS) entry which is preliminary data.</text>
</comment>